<dbReference type="InterPro" id="IPR007214">
    <property type="entry name" value="YbaK/aa-tRNA-synth-assoc-dom"/>
</dbReference>
<sequence>MARKQRPGGTPATTALTAASVPFTVHDYPHDPRSQSYGEEAAAALGVSPARVFKTLLADVDGTLTVAVVPVARQLDLKTLARAVDGRKAAMAEPRAAERATGYVVGGISPLGQKRAHPTVVDETALEHPTVFVSAGRRGLEVELAPGDLVRLTAAVTAPIGRS</sequence>
<reference evidence="6 7" key="1">
    <citation type="submission" date="2019-09" db="EMBL/GenBank/DDBJ databases">
        <title>Nocardioides panacisoli sp. nov., isolated from the soil of a ginseng field.</title>
        <authorList>
            <person name="Cho C."/>
        </authorList>
    </citation>
    <scope>NUCLEOTIDE SEQUENCE [LARGE SCALE GENOMIC DNA]</scope>
    <source>
        <strain evidence="6 7">BN140041</strain>
    </source>
</reference>
<dbReference type="GO" id="GO:0006412">
    <property type="term" value="P:translation"/>
    <property type="evidence" value="ECO:0007669"/>
    <property type="project" value="UniProtKB-KW"/>
</dbReference>
<dbReference type="NCBIfam" id="TIGR00011">
    <property type="entry name" value="YbaK_EbsC"/>
    <property type="match status" value="1"/>
</dbReference>
<dbReference type="PANTHER" id="PTHR30411:SF0">
    <property type="entry name" value="CYS-TRNA(PRO)_CYS-TRNA(CYS) DEACYLASE YBAK"/>
    <property type="match status" value="1"/>
</dbReference>
<dbReference type="EC" id="4.2.-.-" evidence="4"/>
<evidence type="ECO:0000256" key="3">
    <source>
        <dbReference type="ARBA" id="ARBA00023239"/>
    </source>
</evidence>
<evidence type="ECO:0000256" key="4">
    <source>
        <dbReference type="PIRNR" id="PIRNR006181"/>
    </source>
</evidence>
<organism evidence="6 7">
    <name type="scientific">Nocardioides antri</name>
    <dbReference type="NCBI Taxonomy" id="2607659"/>
    <lineage>
        <taxon>Bacteria</taxon>
        <taxon>Bacillati</taxon>
        <taxon>Actinomycetota</taxon>
        <taxon>Actinomycetes</taxon>
        <taxon>Propionibacteriales</taxon>
        <taxon>Nocardioidaceae</taxon>
        <taxon>Nocardioides</taxon>
    </lineage>
</organism>
<dbReference type="Proteomes" id="UP000324351">
    <property type="component" value="Unassembled WGS sequence"/>
</dbReference>
<comment type="caution">
    <text evidence="6">The sequence shown here is derived from an EMBL/GenBank/DDBJ whole genome shotgun (WGS) entry which is preliminary data.</text>
</comment>
<dbReference type="Gene3D" id="3.90.960.10">
    <property type="entry name" value="YbaK/aminoacyl-tRNA synthetase-associated domain"/>
    <property type="match status" value="1"/>
</dbReference>
<reference evidence="6 7" key="2">
    <citation type="submission" date="2019-09" db="EMBL/GenBank/DDBJ databases">
        <authorList>
            <person name="Jin C."/>
        </authorList>
    </citation>
    <scope>NUCLEOTIDE SEQUENCE [LARGE SCALE GENOMIC DNA]</scope>
    <source>
        <strain evidence="6 7">BN140041</strain>
    </source>
</reference>
<name>A0A5B1M877_9ACTN</name>
<accession>A0A5B1M877</accession>
<dbReference type="GO" id="GO:0002161">
    <property type="term" value="F:aminoacyl-tRNA deacylase activity"/>
    <property type="evidence" value="ECO:0007669"/>
    <property type="project" value="InterPro"/>
</dbReference>
<evidence type="ECO:0000256" key="2">
    <source>
        <dbReference type="ARBA" id="ARBA00022917"/>
    </source>
</evidence>
<dbReference type="SUPFAM" id="SSF55826">
    <property type="entry name" value="YbaK/ProRS associated domain"/>
    <property type="match status" value="1"/>
</dbReference>
<dbReference type="InterPro" id="IPR036754">
    <property type="entry name" value="YbaK/aa-tRNA-synt-asso_dom_sf"/>
</dbReference>
<dbReference type="PIRSF" id="PIRSF006181">
    <property type="entry name" value="EbsC_YbaK"/>
    <property type="match status" value="1"/>
</dbReference>
<dbReference type="RefSeq" id="WP_149748635.1">
    <property type="nucleotide sequence ID" value="NZ_VUJW01000001.1"/>
</dbReference>
<keyword evidence="7" id="KW-1185">Reference proteome</keyword>
<evidence type="ECO:0000259" key="5">
    <source>
        <dbReference type="Pfam" id="PF04073"/>
    </source>
</evidence>
<dbReference type="GO" id="GO:0016829">
    <property type="term" value="F:lyase activity"/>
    <property type="evidence" value="ECO:0007669"/>
    <property type="project" value="UniProtKB-KW"/>
</dbReference>
<dbReference type="InterPro" id="IPR004369">
    <property type="entry name" value="Prolyl-tRNA_editing_YbaK/EbsC"/>
</dbReference>
<evidence type="ECO:0000313" key="6">
    <source>
        <dbReference type="EMBL" id="KAA1429013.1"/>
    </source>
</evidence>
<keyword evidence="2 4" id="KW-0648">Protein biosynthesis</keyword>
<comment type="similarity">
    <text evidence="1 4">Belongs to the prolyl-tRNA editing family. YbaK/EbsC subfamily.</text>
</comment>
<evidence type="ECO:0000313" key="7">
    <source>
        <dbReference type="Proteomes" id="UP000324351"/>
    </source>
</evidence>
<proteinExistence type="inferred from homology"/>
<dbReference type="AlphaFoldDB" id="A0A5B1M877"/>
<dbReference type="Pfam" id="PF04073">
    <property type="entry name" value="tRNA_edit"/>
    <property type="match status" value="1"/>
</dbReference>
<dbReference type="PANTHER" id="PTHR30411">
    <property type="entry name" value="CYTOPLASMIC PROTEIN"/>
    <property type="match status" value="1"/>
</dbReference>
<protein>
    <recommendedName>
        <fullName evidence="4">Cys-tRNA(Pro)/Cys-tRNA(Cys) deacylase</fullName>
        <ecNumber evidence="4">4.2.-.-</ecNumber>
    </recommendedName>
</protein>
<feature type="domain" description="YbaK/aminoacyl-tRNA synthetase-associated" evidence="5">
    <location>
        <begin position="39"/>
        <end position="152"/>
    </location>
</feature>
<gene>
    <name evidence="6" type="primary">ybaK</name>
    <name evidence="6" type="ORF">F0U47_02050</name>
</gene>
<evidence type="ECO:0000256" key="1">
    <source>
        <dbReference type="ARBA" id="ARBA00009798"/>
    </source>
</evidence>
<dbReference type="EMBL" id="VUJW01000001">
    <property type="protein sequence ID" value="KAA1429013.1"/>
    <property type="molecule type" value="Genomic_DNA"/>
</dbReference>
<dbReference type="CDD" id="cd00002">
    <property type="entry name" value="YbaK_deacylase"/>
    <property type="match status" value="1"/>
</dbReference>
<keyword evidence="3 4" id="KW-0456">Lyase</keyword>